<reference evidence="1" key="2">
    <citation type="submission" date="2020-08" db="EMBL/GenBank/DDBJ databases">
        <title>Plant Genome Project.</title>
        <authorList>
            <person name="Zhang R.-G."/>
        </authorList>
    </citation>
    <scope>NUCLEOTIDE SEQUENCE</scope>
    <source>
        <strain evidence="1">Huo1</strain>
        <tissue evidence="1">Leaf</tissue>
    </source>
</reference>
<dbReference type="PANTHER" id="PTHR47365:SF1">
    <property type="entry name" value="F-BOX_KELCH-REPEAT PROTEIN"/>
    <property type="match status" value="1"/>
</dbReference>
<accession>A0A8X8YWG5</accession>
<dbReference type="InterPro" id="IPR015915">
    <property type="entry name" value="Kelch-typ_b-propeller"/>
</dbReference>
<dbReference type="Gene3D" id="2.120.10.80">
    <property type="entry name" value="Kelch-type beta propeller"/>
    <property type="match status" value="1"/>
</dbReference>
<dbReference type="SUPFAM" id="SSF117281">
    <property type="entry name" value="Kelch motif"/>
    <property type="match status" value="1"/>
</dbReference>
<dbReference type="PANTHER" id="PTHR47365">
    <property type="entry name" value="PLANT PROTEIN, PUTATIVE-RELATED"/>
    <property type="match status" value="1"/>
</dbReference>
<reference evidence="1" key="1">
    <citation type="submission" date="2018-01" db="EMBL/GenBank/DDBJ databases">
        <authorList>
            <person name="Mao J.F."/>
        </authorList>
    </citation>
    <scope>NUCLEOTIDE SEQUENCE</scope>
    <source>
        <strain evidence="1">Huo1</strain>
        <tissue evidence="1">Leaf</tissue>
    </source>
</reference>
<evidence type="ECO:0000313" key="1">
    <source>
        <dbReference type="EMBL" id="KAG6384147.1"/>
    </source>
</evidence>
<protein>
    <submittedName>
        <fullName evidence="1">Uncharacterized protein</fullName>
    </submittedName>
</protein>
<name>A0A8X8YWG5_SALSN</name>
<comment type="caution">
    <text evidence="1">The sequence shown here is derived from an EMBL/GenBank/DDBJ whole genome shotgun (WGS) entry which is preliminary data.</text>
</comment>
<keyword evidence="2" id="KW-1185">Reference proteome</keyword>
<dbReference type="SMART" id="SM00612">
    <property type="entry name" value="Kelch"/>
    <property type="match status" value="2"/>
</dbReference>
<evidence type="ECO:0000313" key="2">
    <source>
        <dbReference type="Proteomes" id="UP000298416"/>
    </source>
</evidence>
<proteinExistence type="predicted"/>
<dbReference type="Pfam" id="PF01344">
    <property type="entry name" value="Kelch_1"/>
    <property type="match status" value="1"/>
</dbReference>
<dbReference type="AlphaFoldDB" id="A0A8X8YWG5"/>
<organism evidence="1">
    <name type="scientific">Salvia splendens</name>
    <name type="common">Scarlet sage</name>
    <dbReference type="NCBI Taxonomy" id="180675"/>
    <lineage>
        <taxon>Eukaryota</taxon>
        <taxon>Viridiplantae</taxon>
        <taxon>Streptophyta</taxon>
        <taxon>Embryophyta</taxon>
        <taxon>Tracheophyta</taxon>
        <taxon>Spermatophyta</taxon>
        <taxon>Magnoliopsida</taxon>
        <taxon>eudicotyledons</taxon>
        <taxon>Gunneridae</taxon>
        <taxon>Pentapetalae</taxon>
        <taxon>asterids</taxon>
        <taxon>lamiids</taxon>
        <taxon>Lamiales</taxon>
        <taxon>Lamiaceae</taxon>
        <taxon>Nepetoideae</taxon>
        <taxon>Mentheae</taxon>
        <taxon>Salviinae</taxon>
        <taxon>Salvia</taxon>
        <taxon>Salvia subgen. Calosphace</taxon>
        <taxon>core Calosphace</taxon>
    </lineage>
</organism>
<dbReference type="Proteomes" id="UP000298416">
    <property type="component" value="Unassembled WGS sequence"/>
</dbReference>
<gene>
    <name evidence="1" type="ORF">SASPL_156050</name>
</gene>
<dbReference type="InterPro" id="IPR006652">
    <property type="entry name" value="Kelch_1"/>
</dbReference>
<sequence length="346" mass="38884">MSSKSSKHHIYLAFCSNDANPNPKFSNRIGRFDPSDNTFSYVTSIPQLAHNHMLKDFAIASINDSIYMIGGRICRKDNKNSTIEVEARATLMCYNIGTDQWSVCAPLSHPRFNFACTVLNNKIYIAGGQYELASAKCTSSVEMYDPTDDKWTQLPNMRRLRYKSVGVAWQGKVYIVGGFVQGCDGDCQLGYVDRCSAEVYDGKGKWDLVPGMWKLDVPPNQIVAMEGRLFSSGDCLNTWKGHVELYDENINLWNVLEGSQLNHFMTNVPESDRQSMQRLYVTMAPINTYLYFLAGYRDTASSRTILTVHRFDTAAKEDGWMSFAPSLGEEGEQQLCAHCCVAPNLA</sequence>
<dbReference type="EMBL" id="PNBA02000249">
    <property type="protein sequence ID" value="KAG6384147.1"/>
    <property type="molecule type" value="Genomic_DNA"/>
</dbReference>